<feature type="signal peptide" evidence="3">
    <location>
        <begin position="1"/>
        <end position="26"/>
    </location>
</feature>
<dbReference type="Proteomes" id="UP000674938">
    <property type="component" value="Unassembled WGS sequence"/>
</dbReference>
<dbReference type="NCBIfam" id="TIGR01167">
    <property type="entry name" value="LPXTG_anchor"/>
    <property type="match status" value="1"/>
</dbReference>
<dbReference type="RefSeq" id="WP_209524348.1">
    <property type="nucleotide sequence ID" value="NZ_JAEEGA010000001.1"/>
</dbReference>
<keyword evidence="5" id="KW-1185">Reference proteome</keyword>
<feature type="chain" id="PRO_5037059894" evidence="3">
    <location>
        <begin position="27"/>
        <end position="107"/>
    </location>
</feature>
<dbReference type="AlphaFoldDB" id="A0A940P0X5"/>
<keyword evidence="2" id="KW-0472">Membrane</keyword>
<evidence type="ECO:0000256" key="3">
    <source>
        <dbReference type="SAM" id="SignalP"/>
    </source>
</evidence>
<name>A0A940P0X5_9ENTE</name>
<gene>
    <name evidence="4" type="ORF">I6N95_00340</name>
</gene>
<evidence type="ECO:0000313" key="4">
    <source>
        <dbReference type="EMBL" id="MBP1039442.1"/>
    </source>
</evidence>
<evidence type="ECO:0000256" key="2">
    <source>
        <dbReference type="SAM" id="Phobius"/>
    </source>
</evidence>
<evidence type="ECO:0000256" key="1">
    <source>
        <dbReference type="SAM" id="MobiDB-lite"/>
    </source>
</evidence>
<organism evidence="4 5">
    <name type="scientific">Vagococcus allomyrinae</name>
    <dbReference type="NCBI Taxonomy" id="2794353"/>
    <lineage>
        <taxon>Bacteria</taxon>
        <taxon>Bacillati</taxon>
        <taxon>Bacillota</taxon>
        <taxon>Bacilli</taxon>
        <taxon>Lactobacillales</taxon>
        <taxon>Enterococcaceae</taxon>
        <taxon>Vagococcus</taxon>
    </lineage>
</organism>
<dbReference type="EMBL" id="JAEEGA010000001">
    <property type="protein sequence ID" value="MBP1039442.1"/>
    <property type="molecule type" value="Genomic_DNA"/>
</dbReference>
<accession>A0A940P0X5</accession>
<keyword evidence="3" id="KW-0732">Signal</keyword>
<protein>
    <submittedName>
        <fullName evidence="4">LPXTG cell wall anchor domain-containing protein</fullName>
    </submittedName>
</protein>
<reference evidence="4" key="1">
    <citation type="submission" date="2020-12" db="EMBL/GenBank/DDBJ databases">
        <title>Vagococcus allomyrinae sp. nov. and Enterococcus lavae sp. nov., isolated from the larvae of Allomyrina dichotoma.</title>
        <authorList>
            <person name="Lee S.D."/>
        </authorList>
    </citation>
    <scope>NUCLEOTIDE SEQUENCE</scope>
    <source>
        <strain evidence="4">BWB3-3</strain>
    </source>
</reference>
<feature type="transmembrane region" description="Helical" evidence="2">
    <location>
        <begin position="78"/>
        <end position="95"/>
    </location>
</feature>
<feature type="region of interest" description="Disordered" evidence="1">
    <location>
        <begin position="43"/>
        <end position="69"/>
    </location>
</feature>
<sequence>MSRNRVKVMLSVALVLFMTFPSIVRAGSAGNSGEVEFYYEDSSLPATSDSKAPVPTPTTPSKTPSKILSLPQTGEKNSSYYLIGIVILLAGIWGWQRQAKKRGVDHD</sequence>
<evidence type="ECO:0000313" key="5">
    <source>
        <dbReference type="Proteomes" id="UP000674938"/>
    </source>
</evidence>
<keyword evidence="2" id="KW-0812">Transmembrane</keyword>
<keyword evidence="2" id="KW-1133">Transmembrane helix</keyword>
<comment type="caution">
    <text evidence="4">The sequence shown here is derived from an EMBL/GenBank/DDBJ whole genome shotgun (WGS) entry which is preliminary data.</text>
</comment>
<proteinExistence type="predicted"/>